<organism evidence="4 5">
    <name type="scientific">Candolleomyces eurysporus</name>
    <dbReference type="NCBI Taxonomy" id="2828524"/>
    <lineage>
        <taxon>Eukaryota</taxon>
        <taxon>Fungi</taxon>
        <taxon>Dikarya</taxon>
        <taxon>Basidiomycota</taxon>
        <taxon>Agaricomycotina</taxon>
        <taxon>Agaricomycetes</taxon>
        <taxon>Agaricomycetidae</taxon>
        <taxon>Agaricales</taxon>
        <taxon>Agaricineae</taxon>
        <taxon>Psathyrellaceae</taxon>
        <taxon>Candolleomyces</taxon>
    </lineage>
</organism>
<evidence type="ECO:0000256" key="1">
    <source>
        <dbReference type="ARBA" id="ARBA00009802"/>
    </source>
</evidence>
<evidence type="ECO:0000313" key="4">
    <source>
        <dbReference type="EMBL" id="KAJ2924515.1"/>
    </source>
</evidence>
<dbReference type="Pfam" id="PF01381">
    <property type="entry name" value="HTH_3"/>
    <property type="match status" value="1"/>
</dbReference>
<dbReference type="InterPro" id="IPR010982">
    <property type="entry name" value="Lambda_DNA-bd_dom_sf"/>
</dbReference>
<dbReference type="Proteomes" id="UP001140091">
    <property type="component" value="Unassembled WGS sequence"/>
</dbReference>
<evidence type="ECO:0000256" key="2">
    <source>
        <dbReference type="ARBA" id="ARBA00035107"/>
    </source>
</evidence>
<proteinExistence type="inferred from homology"/>
<comment type="similarity">
    <text evidence="1">Belongs to the MBF1 family.</text>
</comment>
<evidence type="ECO:0000259" key="3">
    <source>
        <dbReference type="PROSITE" id="PS50943"/>
    </source>
</evidence>
<dbReference type="GO" id="GO:0003677">
    <property type="term" value="F:DNA binding"/>
    <property type="evidence" value="ECO:0007669"/>
    <property type="project" value="InterPro"/>
</dbReference>
<accession>A0A9W8MA59</accession>
<dbReference type="AlphaFoldDB" id="A0A9W8MA59"/>
<dbReference type="InterPro" id="IPR001387">
    <property type="entry name" value="Cro/C1-type_HTH"/>
</dbReference>
<feature type="domain" description="HTH cro/C1-type" evidence="3">
    <location>
        <begin position="9"/>
        <end position="61"/>
    </location>
</feature>
<reference evidence="4" key="1">
    <citation type="submission" date="2022-06" db="EMBL/GenBank/DDBJ databases">
        <title>Genome Sequence of Candolleomyces eurysporus.</title>
        <authorList>
            <person name="Buettner E."/>
        </authorList>
    </citation>
    <scope>NUCLEOTIDE SEQUENCE</scope>
    <source>
        <strain evidence="4">VTCC 930004</strain>
    </source>
</reference>
<dbReference type="PROSITE" id="PS50943">
    <property type="entry name" value="HTH_CROC1"/>
    <property type="match status" value="1"/>
</dbReference>
<dbReference type="EMBL" id="JANBPK010001217">
    <property type="protein sequence ID" value="KAJ2924515.1"/>
    <property type="molecule type" value="Genomic_DNA"/>
</dbReference>
<comment type="function">
    <text evidence="2">Transcriptional coactivator that stimulates GCN4-dependent transcriptional activity by bridging the DNA-binding region of GCN4 and TBP (SPT15), thereby recruiting TBP to GCN4-bound promoters. Involved in induction of the ribosome quality control (RQC) pathway; a pathway that degrades nascent peptide chains during problematic translation. Required to prevent stalled ribosomes from frameshifting.</text>
</comment>
<comment type="caution">
    <text evidence="4">The sequence shown here is derived from an EMBL/GenBank/DDBJ whole genome shotgun (WGS) entry which is preliminary data.</text>
</comment>
<keyword evidence="5" id="KW-1185">Reference proteome</keyword>
<sequence length="70" mass="7053">MGDHKCAAIAAAQKNANLSDADLAAKINSTPARVTEIINGNATPTEAEFKALATALGIADVPHTGVHATT</sequence>
<dbReference type="CDD" id="cd00093">
    <property type="entry name" value="HTH_XRE"/>
    <property type="match status" value="1"/>
</dbReference>
<dbReference type="OrthoDB" id="3226546at2759"/>
<dbReference type="Gene3D" id="1.10.260.40">
    <property type="entry name" value="lambda repressor-like DNA-binding domains"/>
    <property type="match status" value="1"/>
</dbReference>
<gene>
    <name evidence="4" type="ORF">H1R20_g12577</name>
</gene>
<evidence type="ECO:0000313" key="5">
    <source>
        <dbReference type="Proteomes" id="UP001140091"/>
    </source>
</evidence>
<protein>
    <recommendedName>
        <fullName evidence="3">HTH cro/C1-type domain-containing protein</fullName>
    </recommendedName>
</protein>
<feature type="non-terminal residue" evidence="4">
    <location>
        <position position="1"/>
    </location>
</feature>
<name>A0A9W8MA59_9AGAR</name>
<dbReference type="SUPFAM" id="SSF47413">
    <property type="entry name" value="lambda repressor-like DNA-binding domains"/>
    <property type="match status" value="1"/>
</dbReference>